<dbReference type="GO" id="GO:0003677">
    <property type="term" value="F:DNA binding"/>
    <property type="evidence" value="ECO:0007669"/>
    <property type="project" value="InterPro"/>
</dbReference>
<evidence type="ECO:0000313" key="3">
    <source>
        <dbReference type="Proteomes" id="UP000319756"/>
    </source>
</evidence>
<organism evidence="2 3">
    <name type="scientific">Salicibibacter halophilus</name>
    <dbReference type="NCBI Taxonomy" id="2502791"/>
    <lineage>
        <taxon>Bacteria</taxon>
        <taxon>Bacillati</taxon>
        <taxon>Bacillota</taxon>
        <taxon>Bacilli</taxon>
        <taxon>Bacillales</taxon>
        <taxon>Bacillaceae</taxon>
        <taxon>Salicibibacter</taxon>
    </lineage>
</organism>
<keyword evidence="3" id="KW-1185">Reference proteome</keyword>
<dbReference type="SUPFAM" id="SSF47413">
    <property type="entry name" value="lambda repressor-like DNA-binding domains"/>
    <property type="match status" value="1"/>
</dbReference>
<dbReference type="AlphaFoldDB" id="A0A514LEG8"/>
<dbReference type="KEGG" id="sale:EPH95_02885"/>
<dbReference type="PROSITE" id="PS50943">
    <property type="entry name" value="HTH_CROC1"/>
    <property type="match status" value="1"/>
</dbReference>
<gene>
    <name evidence="2" type="ORF">EPH95_02885</name>
</gene>
<proteinExistence type="predicted"/>
<dbReference type="CDD" id="cd00093">
    <property type="entry name" value="HTH_XRE"/>
    <property type="match status" value="1"/>
</dbReference>
<name>A0A514LEG8_9BACI</name>
<evidence type="ECO:0000313" key="2">
    <source>
        <dbReference type="EMBL" id="QDI90247.1"/>
    </source>
</evidence>
<dbReference type="EMBL" id="CP035485">
    <property type="protein sequence ID" value="QDI90247.1"/>
    <property type="molecule type" value="Genomic_DNA"/>
</dbReference>
<reference evidence="3" key="1">
    <citation type="submission" date="2019-01" db="EMBL/GenBank/DDBJ databases">
        <title>Genomic analysis of Salicibibacter sp. NKC3-5.</title>
        <authorList>
            <person name="Oh Y.J."/>
        </authorList>
    </citation>
    <scope>NUCLEOTIDE SEQUENCE [LARGE SCALE GENOMIC DNA]</scope>
    <source>
        <strain evidence="3">NKC3-5</strain>
    </source>
</reference>
<feature type="domain" description="HTH cro/C1-type" evidence="1">
    <location>
        <begin position="28"/>
        <end position="60"/>
    </location>
</feature>
<dbReference type="InterPro" id="IPR010982">
    <property type="entry name" value="Lambda_DNA-bd_dom_sf"/>
</dbReference>
<sequence length="195" mass="22504">MNSYYSRKNLGSWLKHFRLNSQNPSISSQTTLARKLFLEQKQVSKIELGEVEPRLETAAEWCKLTGWREGWDIVANIYGLHPFAVPPVHPELSERLPESIMNARQQLTTALDSLDEIERAITKRRPNKNIDIDDIKNNFMDLYDLKPAIKSMMYAAERDIELNIDEVKDEWTAKSVANEVVLPNMAQMEKEKAEA</sequence>
<dbReference type="InterPro" id="IPR001387">
    <property type="entry name" value="Cro/C1-type_HTH"/>
</dbReference>
<dbReference type="Proteomes" id="UP000319756">
    <property type="component" value="Chromosome"/>
</dbReference>
<dbReference type="Gene3D" id="1.10.260.40">
    <property type="entry name" value="lambda repressor-like DNA-binding domains"/>
    <property type="match status" value="1"/>
</dbReference>
<protein>
    <submittedName>
        <fullName evidence="2">XRE family transcriptional regulator</fullName>
    </submittedName>
</protein>
<accession>A0A514LEG8</accession>
<evidence type="ECO:0000259" key="1">
    <source>
        <dbReference type="PROSITE" id="PS50943"/>
    </source>
</evidence>